<dbReference type="Gene3D" id="3.40.50.2300">
    <property type="match status" value="1"/>
</dbReference>
<dbReference type="GO" id="GO:0032993">
    <property type="term" value="C:protein-DNA complex"/>
    <property type="evidence" value="ECO:0007669"/>
    <property type="project" value="TreeGrafter"/>
</dbReference>
<keyword evidence="2" id="KW-0902">Two-component regulatory system</keyword>
<dbReference type="InterPro" id="IPR011006">
    <property type="entry name" value="CheY-like_superfamily"/>
</dbReference>
<keyword evidence="11" id="KW-1185">Reference proteome</keyword>
<dbReference type="GO" id="GO:0005829">
    <property type="term" value="C:cytosol"/>
    <property type="evidence" value="ECO:0007669"/>
    <property type="project" value="TreeGrafter"/>
</dbReference>
<dbReference type="EMBL" id="NXIE01000001">
    <property type="protein sequence ID" value="RXK14674.1"/>
    <property type="molecule type" value="Genomic_DNA"/>
</dbReference>
<evidence type="ECO:0000256" key="4">
    <source>
        <dbReference type="ARBA" id="ARBA00023125"/>
    </source>
</evidence>
<dbReference type="PROSITE" id="PS50110">
    <property type="entry name" value="RESPONSE_REGULATORY"/>
    <property type="match status" value="1"/>
</dbReference>
<dbReference type="GO" id="GO:0000156">
    <property type="term" value="F:phosphorelay response regulator activity"/>
    <property type="evidence" value="ECO:0007669"/>
    <property type="project" value="TreeGrafter"/>
</dbReference>
<evidence type="ECO:0000256" key="5">
    <source>
        <dbReference type="ARBA" id="ARBA00023163"/>
    </source>
</evidence>
<dbReference type="PROSITE" id="PS51755">
    <property type="entry name" value="OMPR_PHOB"/>
    <property type="match status" value="1"/>
</dbReference>
<evidence type="ECO:0000313" key="11">
    <source>
        <dbReference type="Proteomes" id="UP000289718"/>
    </source>
</evidence>
<dbReference type="InterPro" id="IPR001867">
    <property type="entry name" value="OmpR/PhoB-type_DNA-bd"/>
</dbReference>
<dbReference type="PANTHER" id="PTHR48111">
    <property type="entry name" value="REGULATOR OF RPOS"/>
    <property type="match status" value="1"/>
</dbReference>
<evidence type="ECO:0000256" key="7">
    <source>
        <dbReference type="PROSITE-ProRule" id="PRU01091"/>
    </source>
</evidence>
<feature type="DNA-binding region" description="OmpR/PhoB-type" evidence="7">
    <location>
        <begin position="120"/>
        <end position="214"/>
    </location>
</feature>
<name>A0A4Q1AWZ0_9BACT</name>
<dbReference type="SMART" id="SM00862">
    <property type="entry name" value="Trans_reg_C"/>
    <property type="match status" value="1"/>
</dbReference>
<reference evidence="10 11" key="1">
    <citation type="submission" date="2017-09" db="EMBL/GenBank/DDBJ databases">
        <title>Genomics of the genus Arcobacter.</title>
        <authorList>
            <person name="Perez-Cataluna A."/>
            <person name="Figueras M.J."/>
            <person name="Salas-Masso N."/>
        </authorList>
    </citation>
    <scope>NUCLEOTIDE SEQUENCE [LARGE SCALE GENOMIC DNA]</scope>
    <source>
        <strain evidence="10 11">F156-34</strain>
    </source>
</reference>
<evidence type="ECO:0000256" key="6">
    <source>
        <dbReference type="PROSITE-ProRule" id="PRU00169"/>
    </source>
</evidence>
<dbReference type="GO" id="GO:0006355">
    <property type="term" value="P:regulation of DNA-templated transcription"/>
    <property type="evidence" value="ECO:0007669"/>
    <property type="project" value="InterPro"/>
</dbReference>
<evidence type="ECO:0000256" key="1">
    <source>
        <dbReference type="ARBA" id="ARBA00022553"/>
    </source>
</evidence>
<proteinExistence type="predicted"/>
<dbReference type="PANTHER" id="PTHR48111:SF1">
    <property type="entry name" value="TWO-COMPONENT RESPONSE REGULATOR ORR33"/>
    <property type="match status" value="1"/>
</dbReference>
<dbReference type="Pfam" id="PF00072">
    <property type="entry name" value="Response_reg"/>
    <property type="match status" value="1"/>
</dbReference>
<sequence length="217" mass="25463">MLFVEDENNISKLLKNAVSDYFYSFITAKDGKEGIEKYKNTSPDIVISDIMMPNLDGLEMTKVLREIDESLPIIILSAFSDKEKLLKAIDLGINKYFIKPFNPEELLEYLSTLAEKLDKQRILCINKHFSYDKNSKNLYEKDELIKLSKREKMFLSLLIKNKKTFVSNELMKKELWEEAEVSPERIRTFIKRFRQKTKKELIKNISGQGYLISKDDI</sequence>
<feature type="modified residue" description="4-aspartylphosphate" evidence="6">
    <location>
        <position position="49"/>
    </location>
</feature>
<protein>
    <submittedName>
        <fullName evidence="10">DNA-binding response regulator</fullName>
    </submittedName>
</protein>
<dbReference type="GO" id="GO:0000976">
    <property type="term" value="F:transcription cis-regulatory region binding"/>
    <property type="evidence" value="ECO:0007669"/>
    <property type="project" value="TreeGrafter"/>
</dbReference>
<evidence type="ECO:0000256" key="3">
    <source>
        <dbReference type="ARBA" id="ARBA00023015"/>
    </source>
</evidence>
<comment type="caution">
    <text evidence="10">The sequence shown here is derived from an EMBL/GenBank/DDBJ whole genome shotgun (WGS) entry which is preliminary data.</text>
</comment>
<keyword evidence="4 7" id="KW-0238">DNA-binding</keyword>
<organism evidence="10 11">
    <name type="scientific">Halarcobacter mediterraneus</name>
    <dbReference type="NCBI Taxonomy" id="2023153"/>
    <lineage>
        <taxon>Bacteria</taxon>
        <taxon>Pseudomonadati</taxon>
        <taxon>Campylobacterota</taxon>
        <taxon>Epsilonproteobacteria</taxon>
        <taxon>Campylobacterales</taxon>
        <taxon>Arcobacteraceae</taxon>
        <taxon>Halarcobacter</taxon>
    </lineage>
</organism>
<evidence type="ECO:0000259" key="8">
    <source>
        <dbReference type="PROSITE" id="PS50110"/>
    </source>
</evidence>
<feature type="domain" description="Response regulatory" evidence="8">
    <location>
        <begin position="1"/>
        <end position="114"/>
    </location>
</feature>
<dbReference type="InterPro" id="IPR039420">
    <property type="entry name" value="WalR-like"/>
</dbReference>
<feature type="domain" description="OmpR/PhoB-type" evidence="9">
    <location>
        <begin position="120"/>
        <end position="214"/>
    </location>
</feature>
<keyword evidence="5" id="KW-0804">Transcription</keyword>
<dbReference type="AlphaFoldDB" id="A0A4Q1AWZ0"/>
<keyword evidence="3" id="KW-0805">Transcription regulation</keyword>
<dbReference type="Gene3D" id="1.10.10.10">
    <property type="entry name" value="Winged helix-like DNA-binding domain superfamily/Winged helix DNA-binding domain"/>
    <property type="match status" value="1"/>
</dbReference>
<dbReference type="OrthoDB" id="5514345at2"/>
<dbReference type="Proteomes" id="UP000289718">
    <property type="component" value="Unassembled WGS sequence"/>
</dbReference>
<dbReference type="SMART" id="SM00448">
    <property type="entry name" value="REC"/>
    <property type="match status" value="1"/>
</dbReference>
<dbReference type="InterPro" id="IPR036388">
    <property type="entry name" value="WH-like_DNA-bd_sf"/>
</dbReference>
<dbReference type="CDD" id="cd17536">
    <property type="entry name" value="REC_YesN-like"/>
    <property type="match status" value="1"/>
</dbReference>
<accession>A0A4Q1AWZ0</accession>
<keyword evidence="1 6" id="KW-0597">Phosphoprotein</keyword>
<dbReference type="Pfam" id="PF00486">
    <property type="entry name" value="Trans_reg_C"/>
    <property type="match status" value="1"/>
</dbReference>
<gene>
    <name evidence="10" type="ORF">CP965_02485</name>
</gene>
<dbReference type="InterPro" id="IPR001789">
    <property type="entry name" value="Sig_transdc_resp-reg_receiver"/>
</dbReference>
<evidence type="ECO:0000256" key="2">
    <source>
        <dbReference type="ARBA" id="ARBA00023012"/>
    </source>
</evidence>
<evidence type="ECO:0000313" key="10">
    <source>
        <dbReference type="EMBL" id="RXK14674.1"/>
    </source>
</evidence>
<dbReference type="SUPFAM" id="SSF52172">
    <property type="entry name" value="CheY-like"/>
    <property type="match status" value="1"/>
</dbReference>
<evidence type="ECO:0000259" key="9">
    <source>
        <dbReference type="PROSITE" id="PS51755"/>
    </source>
</evidence>